<dbReference type="Pfam" id="PF06182">
    <property type="entry name" value="ABC2_membrane_6"/>
    <property type="match status" value="1"/>
</dbReference>
<sequence length="265" mass="31151">MKKYFQILKLTLQEYLVYRLNFLLWRFRSFVSFITLLIFWQAVYGSKTLLFGYQKPQMIAYVLGAALLRGIIISSRSADMAGQIRNGDLTSIILKPLNVFKFWLSKDFADKMLNFVFVFGELFLVLKILRVDFYLPKEPVTYLLFFLVLILAVFLYFFTSFVISATAFWTDDIWAARWLFGVIFLEFMAGNFFPIDVLPKTLANIFYLTPFPYLIYFPIKIWNEQITGLMALKAILICLIWLVVFYFLAKKIWEKGVKNYGAYCG</sequence>
<dbReference type="InterPro" id="IPR010390">
    <property type="entry name" value="ABC-2_transporter-like"/>
</dbReference>
<feature type="transmembrane region" description="Helical" evidence="1">
    <location>
        <begin position="141"/>
        <end position="169"/>
    </location>
</feature>
<feature type="transmembrane region" description="Helical" evidence="1">
    <location>
        <begin position="228"/>
        <end position="249"/>
    </location>
</feature>
<comment type="caution">
    <text evidence="2">The sequence shown here is derived from an EMBL/GenBank/DDBJ whole genome shotgun (WGS) entry which is preliminary data.</text>
</comment>
<reference evidence="3" key="1">
    <citation type="submission" date="2017-09" db="EMBL/GenBank/DDBJ databases">
        <title>Depth-based differentiation of microbial function through sediment-hosted aquifers and enrichment of novel symbionts in the deep terrestrial subsurface.</title>
        <authorList>
            <person name="Probst A.J."/>
            <person name="Ladd B."/>
            <person name="Jarett J.K."/>
            <person name="Geller-Mcgrath D.E."/>
            <person name="Sieber C.M.K."/>
            <person name="Emerson J.B."/>
            <person name="Anantharaman K."/>
            <person name="Thomas B.C."/>
            <person name="Malmstrom R."/>
            <person name="Stieglmeier M."/>
            <person name="Klingl A."/>
            <person name="Woyke T."/>
            <person name="Ryan C.M."/>
            <person name="Banfield J.F."/>
        </authorList>
    </citation>
    <scope>NUCLEOTIDE SEQUENCE [LARGE SCALE GENOMIC DNA]</scope>
</reference>
<organism evidence="2 3">
    <name type="scientific">Candidatus Shapirobacteria bacterium CG09_land_8_20_14_0_10_39_12</name>
    <dbReference type="NCBI Taxonomy" id="1974885"/>
    <lineage>
        <taxon>Bacteria</taxon>
        <taxon>Candidatus Shapironibacteriota</taxon>
    </lineage>
</organism>
<dbReference type="AlphaFoldDB" id="A0A2H0WNS0"/>
<dbReference type="PANTHER" id="PTHR36832">
    <property type="entry name" value="SLR1174 PROTEIN-RELATED"/>
    <property type="match status" value="1"/>
</dbReference>
<dbReference type="PANTHER" id="PTHR36832:SF1">
    <property type="entry name" value="SLR1174 PROTEIN"/>
    <property type="match status" value="1"/>
</dbReference>
<dbReference type="EMBL" id="PEZI01000071">
    <property type="protein sequence ID" value="PIS14296.1"/>
    <property type="molecule type" value="Genomic_DNA"/>
</dbReference>
<protein>
    <recommendedName>
        <fullName evidence="4">ABC transporter permease</fullName>
    </recommendedName>
</protein>
<dbReference type="Proteomes" id="UP000230775">
    <property type="component" value="Unassembled WGS sequence"/>
</dbReference>
<gene>
    <name evidence="2" type="ORF">COT64_03415</name>
</gene>
<feature type="transmembrane region" description="Helical" evidence="1">
    <location>
        <begin position="175"/>
        <end position="193"/>
    </location>
</feature>
<keyword evidence="1" id="KW-0472">Membrane</keyword>
<feature type="transmembrane region" description="Helical" evidence="1">
    <location>
        <begin position="25"/>
        <end position="46"/>
    </location>
</feature>
<feature type="transmembrane region" description="Helical" evidence="1">
    <location>
        <begin position="205"/>
        <end position="222"/>
    </location>
</feature>
<evidence type="ECO:0008006" key="4">
    <source>
        <dbReference type="Google" id="ProtNLM"/>
    </source>
</evidence>
<feature type="transmembrane region" description="Helical" evidence="1">
    <location>
        <begin position="112"/>
        <end position="129"/>
    </location>
</feature>
<evidence type="ECO:0000313" key="3">
    <source>
        <dbReference type="Proteomes" id="UP000230775"/>
    </source>
</evidence>
<evidence type="ECO:0000256" key="1">
    <source>
        <dbReference type="SAM" id="Phobius"/>
    </source>
</evidence>
<keyword evidence="1" id="KW-1133">Transmembrane helix</keyword>
<proteinExistence type="predicted"/>
<keyword evidence="1" id="KW-0812">Transmembrane</keyword>
<accession>A0A2H0WNS0</accession>
<evidence type="ECO:0000313" key="2">
    <source>
        <dbReference type="EMBL" id="PIS14296.1"/>
    </source>
</evidence>
<name>A0A2H0WNS0_9BACT</name>